<dbReference type="PANTHER" id="PTHR20857:SF15">
    <property type="entry name" value="THIAMINE-PHOSPHATE SYNTHASE"/>
    <property type="match status" value="1"/>
</dbReference>
<organism evidence="13 14">
    <name type="scientific">Knoellia sinensis KCTC 19936</name>
    <dbReference type="NCBI Taxonomy" id="1385520"/>
    <lineage>
        <taxon>Bacteria</taxon>
        <taxon>Bacillati</taxon>
        <taxon>Actinomycetota</taxon>
        <taxon>Actinomycetes</taxon>
        <taxon>Micrococcales</taxon>
        <taxon>Intrasporangiaceae</taxon>
        <taxon>Knoellia</taxon>
    </lineage>
</organism>
<dbReference type="UniPathway" id="UPA00060">
    <property type="reaction ID" value="UER00141"/>
</dbReference>
<sequence>MDWRLHLVTSGSGADTVAAAAAAARAGAGIVQVRAKDLLAADLLDLVCRVADSVASAAPSTRVIVNDRVDVAWAARRMGARVHGVHLGQRDVAVRDARAMLGADALVGLTAGTANFVREAESRRGPSRPDYLGAGPFRPTPTKSVGRPPVGLDGYVALAALTSLPVVAIGDVRRADVAELAGTGVAGVAVVREVMDAAEPELVARSLLAEWDRGEQGSV</sequence>
<dbReference type="InterPro" id="IPR013785">
    <property type="entry name" value="Aldolase_TIM"/>
</dbReference>
<evidence type="ECO:0000256" key="6">
    <source>
        <dbReference type="ARBA" id="ARBA00022977"/>
    </source>
</evidence>
<keyword evidence="4 10" id="KW-0479">Metal-binding</keyword>
<dbReference type="NCBIfam" id="NF000740">
    <property type="entry name" value="PRK00043.3-4"/>
    <property type="match status" value="1"/>
</dbReference>
<dbReference type="STRING" id="1385520.N802_02885"/>
<feature type="binding site" evidence="10">
    <location>
        <begin position="140"/>
        <end position="142"/>
    </location>
    <ligand>
        <name>2-[(2R,5Z)-2-carboxy-4-methylthiazol-5(2H)-ylidene]ethyl phosphate</name>
        <dbReference type="ChEBI" id="CHEBI:62899"/>
    </ligand>
</feature>
<keyword evidence="5 10" id="KW-0460">Magnesium</keyword>
<dbReference type="Gene3D" id="3.20.20.70">
    <property type="entry name" value="Aldolase class I"/>
    <property type="match status" value="1"/>
</dbReference>
<gene>
    <name evidence="10" type="primary">thiE</name>
    <name evidence="13" type="ORF">N802_02885</name>
</gene>
<evidence type="ECO:0000256" key="9">
    <source>
        <dbReference type="ARBA" id="ARBA00047883"/>
    </source>
</evidence>
<dbReference type="GO" id="GO:0009229">
    <property type="term" value="P:thiamine diphosphate biosynthetic process"/>
    <property type="evidence" value="ECO:0007669"/>
    <property type="project" value="UniProtKB-UniRule"/>
</dbReference>
<dbReference type="eggNOG" id="COG0352">
    <property type="taxonomic scope" value="Bacteria"/>
</dbReference>
<feature type="binding site" evidence="10">
    <location>
        <position position="66"/>
    </location>
    <ligand>
        <name>4-amino-2-methyl-5-(diphosphooxymethyl)pyrimidine</name>
        <dbReference type="ChEBI" id="CHEBI:57841"/>
    </ligand>
</feature>
<evidence type="ECO:0000256" key="10">
    <source>
        <dbReference type="HAMAP-Rule" id="MF_00097"/>
    </source>
</evidence>
<comment type="caution">
    <text evidence="10">Lacks conserved residue(s) required for the propagation of feature annotation.</text>
</comment>
<dbReference type="PANTHER" id="PTHR20857">
    <property type="entry name" value="THIAMINE-PHOSPHATE PYROPHOSPHORYLASE"/>
    <property type="match status" value="1"/>
</dbReference>
<feature type="binding site" evidence="10">
    <location>
        <position position="110"/>
    </location>
    <ligand>
        <name>4-amino-2-methyl-5-(diphosphooxymethyl)pyrimidine</name>
        <dbReference type="ChEBI" id="CHEBI:57841"/>
    </ligand>
</feature>
<feature type="region of interest" description="Disordered" evidence="11">
    <location>
        <begin position="120"/>
        <end position="146"/>
    </location>
</feature>
<dbReference type="Pfam" id="PF02581">
    <property type="entry name" value="TMP-TENI"/>
    <property type="match status" value="1"/>
</dbReference>
<comment type="function">
    <text evidence="1 10">Condenses 4-methyl-5-(beta-hydroxyethyl)thiazole monophosphate (THZ-P) and 2-methyl-4-amino-5-hydroxymethyl pyrimidine pyrophosphate (HMP-PP) to form thiamine monophosphate (TMP).</text>
</comment>
<keyword evidence="6 10" id="KW-0784">Thiamine biosynthesis</keyword>
<reference evidence="13 14" key="1">
    <citation type="submission" date="2013-08" db="EMBL/GenBank/DDBJ databases">
        <title>The genome sequence of Knoellia sinensis.</title>
        <authorList>
            <person name="Zhu W."/>
            <person name="Wang G."/>
        </authorList>
    </citation>
    <scope>NUCLEOTIDE SEQUENCE [LARGE SCALE GENOMIC DNA]</scope>
    <source>
        <strain evidence="13 14">KCTC 19936</strain>
    </source>
</reference>
<evidence type="ECO:0000313" key="14">
    <source>
        <dbReference type="Proteomes" id="UP000030002"/>
    </source>
</evidence>
<comment type="catalytic activity">
    <reaction evidence="8 10">
        <text>2-(2-carboxy-4-methylthiazol-5-yl)ethyl phosphate + 4-amino-2-methyl-5-(diphosphooxymethyl)pyrimidine + 2 H(+) = thiamine phosphate + CO2 + diphosphate</text>
        <dbReference type="Rhea" id="RHEA:47848"/>
        <dbReference type="ChEBI" id="CHEBI:15378"/>
        <dbReference type="ChEBI" id="CHEBI:16526"/>
        <dbReference type="ChEBI" id="CHEBI:33019"/>
        <dbReference type="ChEBI" id="CHEBI:37575"/>
        <dbReference type="ChEBI" id="CHEBI:57841"/>
        <dbReference type="ChEBI" id="CHEBI:62890"/>
        <dbReference type="EC" id="2.5.1.3"/>
    </reaction>
</comment>
<evidence type="ECO:0000256" key="5">
    <source>
        <dbReference type="ARBA" id="ARBA00022842"/>
    </source>
</evidence>
<dbReference type="EMBL" id="AVPJ01000010">
    <property type="protein sequence ID" value="KGN31627.1"/>
    <property type="molecule type" value="Genomic_DNA"/>
</dbReference>
<dbReference type="InterPro" id="IPR022998">
    <property type="entry name" value="ThiamineP_synth_TenI"/>
</dbReference>
<evidence type="ECO:0000256" key="1">
    <source>
        <dbReference type="ARBA" id="ARBA00003814"/>
    </source>
</evidence>
<comment type="catalytic activity">
    <reaction evidence="9 10">
        <text>2-[(2R,5Z)-2-carboxy-4-methylthiazol-5(2H)-ylidene]ethyl phosphate + 4-amino-2-methyl-5-(diphosphooxymethyl)pyrimidine + 2 H(+) = thiamine phosphate + CO2 + diphosphate</text>
        <dbReference type="Rhea" id="RHEA:47844"/>
        <dbReference type="ChEBI" id="CHEBI:15378"/>
        <dbReference type="ChEBI" id="CHEBI:16526"/>
        <dbReference type="ChEBI" id="CHEBI:33019"/>
        <dbReference type="ChEBI" id="CHEBI:37575"/>
        <dbReference type="ChEBI" id="CHEBI:57841"/>
        <dbReference type="ChEBI" id="CHEBI:62899"/>
        <dbReference type="EC" id="2.5.1.3"/>
    </reaction>
</comment>
<dbReference type="InterPro" id="IPR034291">
    <property type="entry name" value="TMP_synthase"/>
</dbReference>
<feature type="binding site" evidence="10">
    <location>
        <position position="143"/>
    </location>
    <ligand>
        <name>4-amino-2-methyl-5-(diphosphooxymethyl)pyrimidine</name>
        <dbReference type="ChEBI" id="CHEBI:57841"/>
    </ligand>
</feature>
<evidence type="ECO:0000259" key="12">
    <source>
        <dbReference type="Pfam" id="PF02581"/>
    </source>
</evidence>
<name>A0A0A0J6E6_9MICO</name>
<dbReference type="SUPFAM" id="SSF51391">
    <property type="entry name" value="Thiamin phosphate synthase"/>
    <property type="match status" value="1"/>
</dbReference>
<evidence type="ECO:0000313" key="13">
    <source>
        <dbReference type="EMBL" id="KGN31627.1"/>
    </source>
</evidence>
<dbReference type="Proteomes" id="UP000030002">
    <property type="component" value="Unassembled WGS sequence"/>
</dbReference>
<comment type="caution">
    <text evidence="13">The sequence shown here is derived from an EMBL/GenBank/DDBJ whole genome shotgun (WGS) entry which is preliminary data.</text>
</comment>
<feature type="binding site" evidence="10">
    <location>
        <position position="91"/>
    </location>
    <ligand>
        <name>Mg(2+)</name>
        <dbReference type="ChEBI" id="CHEBI:18420"/>
    </ligand>
</feature>
<evidence type="ECO:0000256" key="3">
    <source>
        <dbReference type="ARBA" id="ARBA00022679"/>
    </source>
</evidence>
<dbReference type="GO" id="GO:0009228">
    <property type="term" value="P:thiamine biosynthetic process"/>
    <property type="evidence" value="ECO:0007669"/>
    <property type="project" value="UniProtKB-KW"/>
</dbReference>
<comment type="similarity">
    <text evidence="10">Belongs to the thiamine-phosphate synthase family.</text>
</comment>
<dbReference type="CDD" id="cd00564">
    <property type="entry name" value="TMP_TenI"/>
    <property type="match status" value="1"/>
</dbReference>
<keyword evidence="3 10" id="KW-0808">Transferase</keyword>
<dbReference type="HAMAP" id="MF_00097">
    <property type="entry name" value="TMP_synthase"/>
    <property type="match status" value="1"/>
</dbReference>
<evidence type="ECO:0000256" key="2">
    <source>
        <dbReference type="ARBA" id="ARBA00005165"/>
    </source>
</evidence>
<dbReference type="GO" id="GO:0005737">
    <property type="term" value="C:cytoplasm"/>
    <property type="evidence" value="ECO:0007669"/>
    <property type="project" value="TreeGrafter"/>
</dbReference>
<protein>
    <recommendedName>
        <fullName evidence="10">Thiamine-phosphate synthase</fullName>
        <shortName evidence="10">TP synthase</shortName>
        <shortName evidence="10">TPS</shortName>
        <ecNumber evidence="10">2.5.1.3</ecNumber>
    </recommendedName>
    <alternativeName>
        <fullName evidence="10">Thiamine-phosphate pyrophosphorylase</fullName>
        <shortName evidence="10">TMP pyrophosphorylase</shortName>
        <shortName evidence="10">TMP-PPase</shortName>
    </alternativeName>
</protein>
<feature type="domain" description="Thiamine phosphate synthase/TenI" evidence="12">
    <location>
        <begin position="8"/>
        <end position="194"/>
    </location>
</feature>
<comment type="cofactor">
    <cofactor evidence="10">
        <name>Mg(2+)</name>
        <dbReference type="ChEBI" id="CHEBI:18420"/>
    </cofactor>
    <text evidence="10">Binds 1 Mg(2+) ion per subunit.</text>
</comment>
<dbReference type="EC" id="2.5.1.3" evidence="10"/>
<feature type="binding site" evidence="10">
    <location>
        <begin position="32"/>
        <end position="36"/>
    </location>
    <ligand>
        <name>4-amino-2-methyl-5-(diphosphooxymethyl)pyrimidine</name>
        <dbReference type="ChEBI" id="CHEBI:57841"/>
    </ligand>
</feature>
<feature type="binding site" evidence="10">
    <location>
        <position position="67"/>
    </location>
    <ligand>
        <name>Mg(2+)</name>
        <dbReference type="ChEBI" id="CHEBI:18420"/>
    </ligand>
</feature>
<evidence type="ECO:0000256" key="8">
    <source>
        <dbReference type="ARBA" id="ARBA00047851"/>
    </source>
</evidence>
<comment type="catalytic activity">
    <reaction evidence="7 10">
        <text>4-methyl-5-(2-phosphooxyethyl)-thiazole + 4-amino-2-methyl-5-(diphosphooxymethyl)pyrimidine + H(+) = thiamine phosphate + diphosphate</text>
        <dbReference type="Rhea" id="RHEA:22328"/>
        <dbReference type="ChEBI" id="CHEBI:15378"/>
        <dbReference type="ChEBI" id="CHEBI:33019"/>
        <dbReference type="ChEBI" id="CHEBI:37575"/>
        <dbReference type="ChEBI" id="CHEBI:57841"/>
        <dbReference type="ChEBI" id="CHEBI:58296"/>
        <dbReference type="EC" id="2.5.1.3"/>
    </reaction>
</comment>
<evidence type="ECO:0000256" key="11">
    <source>
        <dbReference type="SAM" id="MobiDB-lite"/>
    </source>
</evidence>
<proteinExistence type="inferred from homology"/>
<dbReference type="GO" id="GO:0000287">
    <property type="term" value="F:magnesium ion binding"/>
    <property type="evidence" value="ECO:0007669"/>
    <property type="project" value="UniProtKB-UniRule"/>
</dbReference>
<dbReference type="GO" id="GO:0004789">
    <property type="term" value="F:thiamine-phosphate diphosphorylase activity"/>
    <property type="evidence" value="ECO:0007669"/>
    <property type="project" value="UniProtKB-UniRule"/>
</dbReference>
<dbReference type="InterPro" id="IPR036206">
    <property type="entry name" value="ThiamineP_synth_sf"/>
</dbReference>
<accession>A0A0A0J6E6</accession>
<evidence type="ECO:0000256" key="7">
    <source>
        <dbReference type="ARBA" id="ARBA00047334"/>
    </source>
</evidence>
<comment type="pathway">
    <text evidence="2 10">Cofactor biosynthesis; thiamine diphosphate biosynthesis; thiamine phosphate from 4-amino-2-methyl-5-diphosphomethylpyrimidine and 4-methyl-5-(2-phosphoethyl)-thiazole: step 1/1.</text>
</comment>
<evidence type="ECO:0000256" key="4">
    <source>
        <dbReference type="ARBA" id="ARBA00022723"/>
    </source>
</evidence>
<dbReference type="AlphaFoldDB" id="A0A0A0J6E6"/>
<keyword evidence="14" id="KW-1185">Reference proteome</keyword>